<dbReference type="PANTHER" id="PTHR38459">
    <property type="entry name" value="PROPHAGE BACTOPRENOL-LINKED GLUCOSE TRANSLOCASE HOMOLOG"/>
    <property type="match status" value="1"/>
</dbReference>
<evidence type="ECO:0000256" key="2">
    <source>
        <dbReference type="ARBA" id="ARBA00009399"/>
    </source>
</evidence>
<dbReference type="AlphaFoldDB" id="A0A1H9H2H7"/>
<dbReference type="EMBL" id="FOEN01000023">
    <property type="protein sequence ID" value="SEQ56574.1"/>
    <property type="molecule type" value="Genomic_DNA"/>
</dbReference>
<sequence>MSKKLQAQIMKFVFVGGTATLLDMGILYVLNQYFGVYHLIAATIAFVVATFYNYYLSMKFVFQSKFGNEDRHKEFIAFFVLSLCGLGITILGMYLMVDIMNLPVMLAKILVGVIVMTFNFVSRKIYFEQA</sequence>
<dbReference type="Pfam" id="PF04138">
    <property type="entry name" value="GtrA_DPMS_TM"/>
    <property type="match status" value="1"/>
</dbReference>
<keyword evidence="5 6" id="KW-0472">Membrane</keyword>
<dbReference type="Proteomes" id="UP000198833">
    <property type="component" value="Unassembled WGS sequence"/>
</dbReference>
<evidence type="ECO:0000256" key="5">
    <source>
        <dbReference type="ARBA" id="ARBA00023136"/>
    </source>
</evidence>
<keyword evidence="4 6" id="KW-1133">Transmembrane helix</keyword>
<reference evidence="8 9" key="1">
    <citation type="submission" date="2016-10" db="EMBL/GenBank/DDBJ databases">
        <authorList>
            <person name="de Groot N.N."/>
        </authorList>
    </citation>
    <scope>NUCLEOTIDE SEQUENCE [LARGE SCALE GENOMIC DNA]</scope>
    <source>
        <strain evidence="8 9">DSM 15695</strain>
    </source>
</reference>
<evidence type="ECO:0000256" key="3">
    <source>
        <dbReference type="ARBA" id="ARBA00022692"/>
    </source>
</evidence>
<gene>
    <name evidence="8" type="ORF">SAMN04488558_1234</name>
</gene>
<dbReference type="OrthoDB" id="9807815at2"/>
<dbReference type="PANTHER" id="PTHR38459:SF1">
    <property type="entry name" value="PROPHAGE BACTOPRENOL-LINKED GLUCOSE TRANSLOCASE HOMOLOG"/>
    <property type="match status" value="1"/>
</dbReference>
<protein>
    <submittedName>
        <fullName evidence="8">Putative flippase GtrA (Transmembrane translocase of bactoprenol-linked glucose)</fullName>
    </submittedName>
</protein>
<evidence type="ECO:0000313" key="8">
    <source>
        <dbReference type="EMBL" id="SEQ56574.1"/>
    </source>
</evidence>
<dbReference type="STRING" id="89093.SAMN04488558_1234"/>
<proteinExistence type="inferred from homology"/>
<evidence type="ECO:0000256" key="1">
    <source>
        <dbReference type="ARBA" id="ARBA00004141"/>
    </source>
</evidence>
<comment type="similarity">
    <text evidence="2">Belongs to the GtrA family.</text>
</comment>
<feature type="transmembrane region" description="Helical" evidence="6">
    <location>
        <begin position="36"/>
        <end position="55"/>
    </location>
</feature>
<organism evidence="8 9">
    <name type="scientific">Ignavigranum ruoffiae</name>
    <dbReference type="NCBI Taxonomy" id="89093"/>
    <lineage>
        <taxon>Bacteria</taxon>
        <taxon>Bacillati</taxon>
        <taxon>Bacillota</taxon>
        <taxon>Bacilli</taxon>
        <taxon>Lactobacillales</taxon>
        <taxon>Aerococcaceae</taxon>
        <taxon>Ignavigranum</taxon>
    </lineage>
</organism>
<name>A0A1H9H2H7_9LACT</name>
<evidence type="ECO:0000256" key="6">
    <source>
        <dbReference type="SAM" id="Phobius"/>
    </source>
</evidence>
<evidence type="ECO:0000259" key="7">
    <source>
        <dbReference type="Pfam" id="PF04138"/>
    </source>
</evidence>
<dbReference type="InterPro" id="IPR051401">
    <property type="entry name" value="GtrA_CellWall_Glycosyl"/>
</dbReference>
<dbReference type="RefSeq" id="WP_092572745.1">
    <property type="nucleotide sequence ID" value="NZ_CALUDV010000021.1"/>
</dbReference>
<feature type="transmembrane region" description="Helical" evidence="6">
    <location>
        <begin position="102"/>
        <end position="121"/>
    </location>
</feature>
<feature type="transmembrane region" description="Helical" evidence="6">
    <location>
        <begin position="12"/>
        <end position="30"/>
    </location>
</feature>
<feature type="transmembrane region" description="Helical" evidence="6">
    <location>
        <begin position="75"/>
        <end position="96"/>
    </location>
</feature>
<keyword evidence="3 6" id="KW-0812">Transmembrane</keyword>
<dbReference type="InterPro" id="IPR007267">
    <property type="entry name" value="GtrA_DPMS_TM"/>
</dbReference>
<evidence type="ECO:0000256" key="4">
    <source>
        <dbReference type="ARBA" id="ARBA00022989"/>
    </source>
</evidence>
<comment type="subcellular location">
    <subcellularLocation>
        <location evidence="1">Membrane</location>
        <topology evidence="1">Multi-pass membrane protein</topology>
    </subcellularLocation>
</comment>
<dbReference type="GO" id="GO:0005886">
    <property type="term" value="C:plasma membrane"/>
    <property type="evidence" value="ECO:0007669"/>
    <property type="project" value="TreeGrafter"/>
</dbReference>
<accession>A0A1H9H2H7</accession>
<keyword evidence="9" id="KW-1185">Reference proteome</keyword>
<dbReference type="GO" id="GO:0000271">
    <property type="term" value="P:polysaccharide biosynthetic process"/>
    <property type="evidence" value="ECO:0007669"/>
    <property type="project" value="InterPro"/>
</dbReference>
<feature type="domain" description="GtrA/DPMS transmembrane" evidence="7">
    <location>
        <begin position="11"/>
        <end position="126"/>
    </location>
</feature>
<evidence type="ECO:0000313" key="9">
    <source>
        <dbReference type="Proteomes" id="UP000198833"/>
    </source>
</evidence>